<keyword evidence="5 9" id="KW-0456">Lyase</keyword>
<evidence type="ECO:0000256" key="1">
    <source>
        <dbReference type="ARBA" id="ARBA00006217"/>
    </source>
</evidence>
<evidence type="ECO:0000256" key="9">
    <source>
        <dbReference type="RuleBase" id="RU003956"/>
    </source>
</evidence>
<evidence type="ECO:0000313" key="12">
    <source>
        <dbReference type="Proteomes" id="UP000183585"/>
    </source>
</evidence>
<sequence>MEQSSMSMAQVSSGQLDPRTSVGRPGEPGTPGARCTPARALAELHAGNHRFVTGAPRHPNQDAGHRAAVADGQNPFAVIVGCSDSRLAAEIIFDRGLGDLFVVRTAGHTVGPEVLGSVEYAVTVLGTPLVVVLGHDSCGAVQAAKAAAGTGSEPAGNLRAVVDAVVPSLHRAAERGVESIDEIVDIHIACTVEAMLDRSPVLAAEVDAGRCAVVGMSYRLSAGGVRTVAAVPAAMATDPTPAAAAA</sequence>
<evidence type="ECO:0000256" key="2">
    <source>
        <dbReference type="ARBA" id="ARBA00012925"/>
    </source>
</evidence>
<dbReference type="PANTHER" id="PTHR11002:SF79">
    <property type="entry name" value="CARBONIC ANHYDRASE 2"/>
    <property type="match status" value="1"/>
</dbReference>
<reference evidence="12" key="1">
    <citation type="submission" date="2016-06" db="EMBL/GenBank/DDBJ databases">
        <authorList>
            <person name="Varghese N."/>
            <person name="Submissions Spin"/>
        </authorList>
    </citation>
    <scope>NUCLEOTIDE SEQUENCE [LARGE SCALE GENOMIC DNA]</scope>
    <source>
        <strain evidence="12">DSM 43168</strain>
    </source>
</reference>
<dbReference type="STRING" id="47853.TK50_04560"/>
<evidence type="ECO:0000256" key="3">
    <source>
        <dbReference type="ARBA" id="ARBA00022723"/>
    </source>
</evidence>
<feature type="compositionally biased region" description="Polar residues" evidence="10">
    <location>
        <begin position="1"/>
        <end position="15"/>
    </location>
</feature>
<comment type="similarity">
    <text evidence="1 9">Belongs to the beta-class carbonic anhydrase family.</text>
</comment>
<dbReference type="GO" id="GO:0008270">
    <property type="term" value="F:zinc ion binding"/>
    <property type="evidence" value="ECO:0007669"/>
    <property type="project" value="UniProtKB-UniRule"/>
</dbReference>
<keyword evidence="3 8" id="KW-0479">Metal-binding</keyword>
<dbReference type="EC" id="4.2.1.1" evidence="2 9"/>
<evidence type="ECO:0000256" key="4">
    <source>
        <dbReference type="ARBA" id="ARBA00022833"/>
    </source>
</evidence>
<gene>
    <name evidence="11" type="ORF">GA0070563_106265</name>
</gene>
<feature type="region of interest" description="Disordered" evidence="10">
    <location>
        <begin position="1"/>
        <end position="34"/>
    </location>
</feature>
<feature type="binding site" evidence="8">
    <location>
        <position position="138"/>
    </location>
    <ligand>
        <name>Zn(2+)</name>
        <dbReference type="ChEBI" id="CHEBI:29105"/>
    </ligand>
</feature>
<dbReference type="GO" id="GO:0004089">
    <property type="term" value="F:carbonate dehydratase activity"/>
    <property type="evidence" value="ECO:0007669"/>
    <property type="project" value="UniProtKB-UniRule"/>
</dbReference>
<dbReference type="PANTHER" id="PTHR11002">
    <property type="entry name" value="CARBONIC ANHYDRASE"/>
    <property type="match status" value="1"/>
</dbReference>
<feature type="binding site" evidence="8">
    <location>
        <position position="135"/>
    </location>
    <ligand>
        <name>Zn(2+)</name>
        <dbReference type="ChEBI" id="CHEBI:29105"/>
    </ligand>
</feature>
<dbReference type="PROSITE" id="PS00705">
    <property type="entry name" value="PROK_CO2_ANHYDRASE_2"/>
    <property type="match status" value="1"/>
</dbReference>
<comment type="catalytic activity">
    <reaction evidence="7 9">
        <text>hydrogencarbonate + H(+) = CO2 + H2O</text>
        <dbReference type="Rhea" id="RHEA:10748"/>
        <dbReference type="ChEBI" id="CHEBI:15377"/>
        <dbReference type="ChEBI" id="CHEBI:15378"/>
        <dbReference type="ChEBI" id="CHEBI:16526"/>
        <dbReference type="ChEBI" id="CHEBI:17544"/>
        <dbReference type="EC" id="4.2.1.1"/>
    </reaction>
</comment>
<evidence type="ECO:0000256" key="8">
    <source>
        <dbReference type="PIRSR" id="PIRSR601765-1"/>
    </source>
</evidence>
<evidence type="ECO:0000256" key="10">
    <source>
        <dbReference type="SAM" id="MobiDB-lite"/>
    </source>
</evidence>
<evidence type="ECO:0000313" key="11">
    <source>
        <dbReference type="EMBL" id="SCF21880.1"/>
    </source>
</evidence>
<comment type="function">
    <text evidence="9">Reversible hydration of carbon dioxide.</text>
</comment>
<dbReference type="InterPro" id="IPR001765">
    <property type="entry name" value="Carbonic_anhydrase"/>
</dbReference>
<keyword evidence="12" id="KW-1185">Reference proteome</keyword>
<feature type="binding site" evidence="8">
    <location>
        <position position="84"/>
    </location>
    <ligand>
        <name>Zn(2+)</name>
        <dbReference type="ChEBI" id="CHEBI:29105"/>
    </ligand>
</feature>
<dbReference type="AlphaFoldDB" id="A0A1C4YMH2"/>
<comment type="function">
    <text evidence="6">Catalyzes the reversible hydration of carbon dioxide to form bicarbonate.</text>
</comment>
<keyword evidence="4 8" id="KW-0862">Zinc</keyword>
<dbReference type="FunFam" id="3.40.1050.10:FF:000006">
    <property type="entry name" value="Carbonic anhydrase"/>
    <property type="match status" value="1"/>
</dbReference>
<proteinExistence type="inferred from homology"/>
<dbReference type="PROSITE" id="PS00704">
    <property type="entry name" value="PROK_CO2_ANHYDRASE_1"/>
    <property type="match status" value="1"/>
</dbReference>
<evidence type="ECO:0000256" key="6">
    <source>
        <dbReference type="ARBA" id="ARBA00024993"/>
    </source>
</evidence>
<accession>A0A1C4YMH2</accession>
<dbReference type="InterPro" id="IPR015892">
    <property type="entry name" value="Carbonic_anhydrase_CS"/>
</dbReference>
<dbReference type="EMBL" id="FMCT01000006">
    <property type="protein sequence ID" value="SCF21880.1"/>
    <property type="molecule type" value="Genomic_DNA"/>
</dbReference>
<feature type="binding site" evidence="8">
    <location>
        <position position="82"/>
    </location>
    <ligand>
        <name>Zn(2+)</name>
        <dbReference type="ChEBI" id="CHEBI:29105"/>
    </ligand>
</feature>
<dbReference type="Proteomes" id="UP000183585">
    <property type="component" value="Unassembled WGS sequence"/>
</dbReference>
<comment type="cofactor">
    <cofactor evidence="8">
        <name>Zn(2+)</name>
        <dbReference type="ChEBI" id="CHEBI:29105"/>
    </cofactor>
    <text evidence="8">Binds 1 zinc ion per subunit.</text>
</comment>
<evidence type="ECO:0000256" key="7">
    <source>
        <dbReference type="ARBA" id="ARBA00048348"/>
    </source>
</evidence>
<dbReference type="Gene3D" id="3.40.1050.10">
    <property type="entry name" value="Carbonic anhydrase"/>
    <property type="match status" value="1"/>
</dbReference>
<dbReference type="GO" id="GO:0015976">
    <property type="term" value="P:carbon utilization"/>
    <property type="evidence" value="ECO:0007669"/>
    <property type="project" value="InterPro"/>
</dbReference>
<dbReference type="SUPFAM" id="SSF53056">
    <property type="entry name" value="beta-carbonic anhydrase, cab"/>
    <property type="match status" value="1"/>
</dbReference>
<dbReference type="InterPro" id="IPR036874">
    <property type="entry name" value="Carbonic_anhydrase_sf"/>
</dbReference>
<dbReference type="CDD" id="cd03378">
    <property type="entry name" value="beta_CA_cladeC"/>
    <property type="match status" value="1"/>
</dbReference>
<protein>
    <recommendedName>
        <fullName evidence="2 9">Carbonic anhydrase</fullName>
        <ecNumber evidence="2 9">4.2.1.1</ecNumber>
    </recommendedName>
    <alternativeName>
        <fullName evidence="9">Carbonate dehydratase</fullName>
    </alternativeName>
</protein>
<name>A0A1C4YMH2_9ACTN</name>
<evidence type="ECO:0000256" key="5">
    <source>
        <dbReference type="ARBA" id="ARBA00023239"/>
    </source>
</evidence>
<dbReference type="SMART" id="SM00947">
    <property type="entry name" value="Pro_CA"/>
    <property type="match status" value="1"/>
</dbReference>
<organism evidence="11 12">
    <name type="scientific">Micromonospora carbonacea</name>
    <dbReference type="NCBI Taxonomy" id="47853"/>
    <lineage>
        <taxon>Bacteria</taxon>
        <taxon>Bacillati</taxon>
        <taxon>Actinomycetota</taxon>
        <taxon>Actinomycetes</taxon>
        <taxon>Micromonosporales</taxon>
        <taxon>Micromonosporaceae</taxon>
        <taxon>Micromonospora</taxon>
    </lineage>
</organism>
<dbReference type="Pfam" id="PF00484">
    <property type="entry name" value="Pro_CA"/>
    <property type="match status" value="1"/>
</dbReference>